<dbReference type="InterPro" id="IPR009057">
    <property type="entry name" value="Homeodomain-like_sf"/>
</dbReference>
<dbReference type="Gene3D" id="1.10.357.10">
    <property type="entry name" value="Tetracycline Repressor, domain 2"/>
    <property type="match status" value="1"/>
</dbReference>
<feature type="DNA-binding region" description="H-T-H motif" evidence="4">
    <location>
        <begin position="31"/>
        <end position="50"/>
    </location>
</feature>
<dbReference type="PRINTS" id="PR00455">
    <property type="entry name" value="HTHTETR"/>
</dbReference>
<dbReference type="Proteomes" id="UP001323798">
    <property type="component" value="Chromosome"/>
</dbReference>
<dbReference type="InterPro" id="IPR041583">
    <property type="entry name" value="TetR_C_31"/>
</dbReference>
<keyword evidence="2 4" id="KW-0238">DNA-binding</keyword>
<keyword evidence="3" id="KW-0804">Transcription</keyword>
<keyword evidence="1" id="KW-0805">Transcription regulation</keyword>
<gene>
    <name evidence="6" type="ORF">SM116_02680</name>
</gene>
<evidence type="ECO:0000313" key="7">
    <source>
        <dbReference type="Proteomes" id="UP001323798"/>
    </source>
</evidence>
<name>A0ABZ0SLD6_9MICO</name>
<dbReference type="InterPro" id="IPR050109">
    <property type="entry name" value="HTH-type_TetR-like_transc_reg"/>
</dbReference>
<protein>
    <submittedName>
        <fullName evidence="6">TetR family transcriptional regulator</fullName>
    </submittedName>
</protein>
<dbReference type="InterPro" id="IPR001647">
    <property type="entry name" value="HTH_TetR"/>
</dbReference>
<evidence type="ECO:0000256" key="3">
    <source>
        <dbReference type="ARBA" id="ARBA00023163"/>
    </source>
</evidence>
<dbReference type="EMBL" id="CP139368">
    <property type="protein sequence ID" value="WPR90207.1"/>
    <property type="molecule type" value="Genomic_DNA"/>
</dbReference>
<reference evidence="6 7" key="1">
    <citation type="submission" date="2023-11" db="EMBL/GenBank/DDBJ databases">
        <title>Genome sequence of Microbacterium rhizosphaerae KACC 19337.</title>
        <authorList>
            <person name="Choi H."/>
            <person name="Kim S."/>
            <person name="Kim Y."/>
            <person name="Kwon S.-W."/>
            <person name="Heo J."/>
        </authorList>
    </citation>
    <scope>NUCLEOTIDE SEQUENCE [LARGE SCALE GENOMIC DNA]</scope>
    <source>
        <strain evidence="6 7">KACC 19337</strain>
    </source>
</reference>
<keyword evidence="7" id="KW-1185">Reference proteome</keyword>
<dbReference type="PROSITE" id="PS50977">
    <property type="entry name" value="HTH_TETR_2"/>
    <property type="match status" value="1"/>
</dbReference>
<dbReference type="PANTHER" id="PTHR30055">
    <property type="entry name" value="HTH-TYPE TRANSCRIPTIONAL REGULATOR RUTR"/>
    <property type="match status" value="1"/>
</dbReference>
<feature type="domain" description="HTH tetR-type" evidence="5">
    <location>
        <begin position="8"/>
        <end position="68"/>
    </location>
</feature>
<evidence type="ECO:0000313" key="6">
    <source>
        <dbReference type="EMBL" id="WPR90207.1"/>
    </source>
</evidence>
<accession>A0ABZ0SLD6</accession>
<dbReference type="Pfam" id="PF17940">
    <property type="entry name" value="TetR_C_31"/>
    <property type="match status" value="1"/>
</dbReference>
<evidence type="ECO:0000256" key="4">
    <source>
        <dbReference type="PROSITE-ProRule" id="PRU00335"/>
    </source>
</evidence>
<dbReference type="PANTHER" id="PTHR30055:SF234">
    <property type="entry name" value="HTH-TYPE TRANSCRIPTIONAL REGULATOR BETI"/>
    <property type="match status" value="1"/>
</dbReference>
<evidence type="ECO:0000256" key="2">
    <source>
        <dbReference type="ARBA" id="ARBA00023125"/>
    </source>
</evidence>
<dbReference type="Pfam" id="PF00440">
    <property type="entry name" value="TetR_N"/>
    <property type="match status" value="1"/>
</dbReference>
<organism evidence="6 7">
    <name type="scientific">Microbacterium rhizosphaerae</name>
    <dbReference type="NCBI Taxonomy" id="1678237"/>
    <lineage>
        <taxon>Bacteria</taxon>
        <taxon>Bacillati</taxon>
        <taxon>Actinomycetota</taxon>
        <taxon>Actinomycetes</taxon>
        <taxon>Micrococcales</taxon>
        <taxon>Microbacteriaceae</taxon>
        <taxon>Microbacterium</taxon>
    </lineage>
</organism>
<dbReference type="InterPro" id="IPR036271">
    <property type="entry name" value="Tet_transcr_reg_TetR-rel_C_sf"/>
</dbReference>
<dbReference type="SUPFAM" id="SSF46689">
    <property type="entry name" value="Homeodomain-like"/>
    <property type="match status" value="1"/>
</dbReference>
<sequence>MSRKVAYGEGRDLLVAATVQVVADKGLRGLTFRAVADLAGVNNSLVAHHFGTREALLAAALEWAVERSIETTGLLALGSGDAFVDSLLASITDQPELQAFQYEMILEARRNPLFRPDVERLYDRYQHVVEQSLAEAGVTGDVAATARRVFATLDGLVLQYIAGVDTDGLRRALHDLWSSVQAATRPNVGA</sequence>
<dbReference type="SUPFAM" id="SSF48498">
    <property type="entry name" value="Tetracyclin repressor-like, C-terminal domain"/>
    <property type="match status" value="1"/>
</dbReference>
<evidence type="ECO:0000256" key="1">
    <source>
        <dbReference type="ARBA" id="ARBA00023015"/>
    </source>
</evidence>
<proteinExistence type="predicted"/>
<evidence type="ECO:0000259" key="5">
    <source>
        <dbReference type="PROSITE" id="PS50977"/>
    </source>
</evidence>